<dbReference type="InterPro" id="IPR011009">
    <property type="entry name" value="Kinase-like_dom_sf"/>
</dbReference>
<dbReference type="GO" id="GO:0035556">
    <property type="term" value="P:intracellular signal transduction"/>
    <property type="evidence" value="ECO:0007669"/>
    <property type="project" value="TreeGrafter"/>
</dbReference>
<evidence type="ECO:0000256" key="6">
    <source>
        <dbReference type="ARBA" id="ARBA00022777"/>
    </source>
</evidence>
<comment type="catalytic activity">
    <reaction evidence="8">
        <text>L-threonyl-[protein] + ATP = O-phospho-L-threonyl-[protein] + ADP + H(+)</text>
        <dbReference type="Rhea" id="RHEA:46608"/>
        <dbReference type="Rhea" id="RHEA-COMP:11060"/>
        <dbReference type="Rhea" id="RHEA-COMP:11605"/>
        <dbReference type="ChEBI" id="CHEBI:15378"/>
        <dbReference type="ChEBI" id="CHEBI:30013"/>
        <dbReference type="ChEBI" id="CHEBI:30616"/>
        <dbReference type="ChEBI" id="CHEBI:61977"/>
        <dbReference type="ChEBI" id="CHEBI:456216"/>
        <dbReference type="EC" id="2.7.11.1"/>
    </reaction>
</comment>
<dbReference type="InterPro" id="IPR000961">
    <property type="entry name" value="AGC-kinase_C"/>
</dbReference>
<dbReference type="InterPro" id="IPR000719">
    <property type="entry name" value="Prot_kinase_dom"/>
</dbReference>
<evidence type="ECO:0000256" key="1">
    <source>
        <dbReference type="ARBA" id="ARBA00009903"/>
    </source>
</evidence>
<comment type="catalytic activity">
    <reaction evidence="9">
        <text>L-seryl-[protein] + ATP = O-phospho-L-seryl-[protein] + ADP + H(+)</text>
        <dbReference type="Rhea" id="RHEA:17989"/>
        <dbReference type="Rhea" id="RHEA-COMP:9863"/>
        <dbReference type="Rhea" id="RHEA-COMP:11604"/>
        <dbReference type="ChEBI" id="CHEBI:15378"/>
        <dbReference type="ChEBI" id="CHEBI:29999"/>
        <dbReference type="ChEBI" id="CHEBI:30616"/>
        <dbReference type="ChEBI" id="CHEBI:83421"/>
        <dbReference type="ChEBI" id="CHEBI:456216"/>
        <dbReference type="EC" id="2.7.11.1"/>
    </reaction>
</comment>
<dbReference type="EC" id="2.7.11.1" evidence="2"/>
<reference evidence="13 14" key="1">
    <citation type="submission" date="2021-06" db="EMBL/GenBank/DDBJ databases">
        <title>Caerostris extrusa draft genome.</title>
        <authorList>
            <person name="Kono N."/>
            <person name="Arakawa K."/>
        </authorList>
    </citation>
    <scope>NUCLEOTIDE SEQUENCE [LARGE SCALE GENOMIC DNA]</scope>
</reference>
<keyword evidence="6" id="KW-0418">Kinase</keyword>
<organism evidence="13 14">
    <name type="scientific">Caerostris extrusa</name>
    <name type="common">Bark spider</name>
    <name type="synonym">Caerostris bankana</name>
    <dbReference type="NCBI Taxonomy" id="172846"/>
    <lineage>
        <taxon>Eukaryota</taxon>
        <taxon>Metazoa</taxon>
        <taxon>Ecdysozoa</taxon>
        <taxon>Arthropoda</taxon>
        <taxon>Chelicerata</taxon>
        <taxon>Arachnida</taxon>
        <taxon>Araneae</taxon>
        <taxon>Araneomorphae</taxon>
        <taxon>Entelegynae</taxon>
        <taxon>Araneoidea</taxon>
        <taxon>Araneidae</taxon>
        <taxon>Caerostris</taxon>
    </lineage>
</organism>
<accession>A0AAV4TFH2</accession>
<keyword evidence="4" id="KW-0808">Transferase</keyword>
<evidence type="ECO:0000256" key="8">
    <source>
        <dbReference type="ARBA" id="ARBA00047899"/>
    </source>
</evidence>
<evidence type="ECO:0000256" key="7">
    <source>
        <dbReference type="ARBA" id="ARBA00022840"/>
    </source>
</evidence>
<dbReference type="Gene3D" id="1.10.510.10">
    <property type="entry name" value="Transferase(Phosphotransferase) domain 1"/>
    <property type="match status" value="1"/>
</dbReference>
<evidence type="ECO:0000313" key="14">
    <source>
        <dbReference type="Proteomes" id="UP001054945"/>
    </source>
</evidence>
<evidence type="ECO:0000259" key="11">
    <source>
        <dbReference type="PROSITE" id="PS50011"/>
    </source>
</evidence>
<dbReference type="Gene3D" id="3.30.200.20">
    <property type="entry name" value="Phosphorylase Kinase, domain 1"/>
    <property type="match status" value="1"/>
</dbReference>
<evidence type="ECO:0000256" key="10">
    <source>
        <dbReference type="SAM" id="MobiDB-lite"/>
    </source>
</evidence>
<dbReference type="SMART" id="SM00220">
    <property type="entry name" value="S_TKc"/>
    <property type="match status" value="1"/>
</dbReference>
<dbReference type="InterPro" id="IPR050236">
    <property type="entry name" value="Ser_Thr_kinase_AGC"/>
</dbReference>
<comment type="similarity">
    <text evidence="1">Belongs to the protein kinase superfamily. AGC Ser/Thr protein kinase family.</text>
</comment>
<dbReference type="FunFam" id="1.10.510.10:FF:000012">
    <property type="entry name" value="microtubule-associated serine/threonine-protein kinase 2 isoform X1"/>
    <property type="match status" value="1"/>
</dbReference>
<feature type="region of interest" description="Disordered" evidence="10">
    <location>
        <begin position="400"/>
        <end position="451"/>
    </location>
</feature>
<dbReference type="InterPro" id="IPR015022">
    <property type="entry name" value="MAST_pre-PK_dom"/>
</dbReference>
<evidence type="ECO:0000259" key="12">
    <source>
        <dbReference type="PROSITE" id="PS51285"/>
    </source>
</evidence>
<feature type="compositionally biased region" description="Basic and acidic residues" evidence="10">
    <location>
        <begin position="400"/>
        <end position="412"/>
    </location>
</feature>
<feature type="domain" description="Protein kinase" evidence="11">
    <location>
        <begin position="1"/>
        <end position="322"/>
    </location>
</feature>
<keyword evidence="3" id="KW-0723">Serine/threonine-protein kinase</keyword>
<dbReference type="AlphaFoldDB" id="A0AAV4TFH2"/>
<dbReference type="PROSITE" id="PS00108">
    <property type="entry name" value="PROTEIN_KINASE_ST"/>
    <property type="match status" value="1"/>
</dbReference>
<dbReference type="SUPFAM" id="SSF56112">
    <property type="entry name" value="Protein kinase-like (PK-like)"/>
    <property type="match status" value="1"/>
</dbReference>
<evidence type="ECO:0000256" key="2">
    <source>
        <dbReference type="ARBA" id="ARBA00012513"/>
    </source>
</evidence>
<dbReference type="PROSITE" id="PS50011">
    <property type="entry name" value="PROTEIN_KINASE_DOM"/>
    <property type="match status" value="1"/>
</dbReference>
<protein>
    <recommendedName>
        <fullName evidence="2">non-specific serine/threonine protein kinase</fullName>
        <ecNumber evidence="2">2.7.11.1</ecNumber>
    </recommendedName>
</protein>
<proteinExistence type="inferred from homology"/>
<keyword evidence="14" id="KW-1185">Reference proteome</keyword>
<dbReference type="Pfam" id="PF00069">
    <property type="entry name" value="Pkinase"/>
    <property type="match status" value="1"/>
</dbReference>
<dbReference type="EMBL" id="BPLR01011212">
    <property type="protein sequence ID" value="GIY44929.1"/>
    <property type="molecule type" value="Genomic_DNA"/>
</dbReference>
<evidence type="ECO:0000256" key="4">
    <source>
        <dbReference type="ARBA" id="ARBA00022679"/>
    </source>
</evidence>
<evidence type="ECO:0000313" key="13">
    <source>
        <dbReference type="EMBL" id="GIY44929.1"/>
    </source>
</evidence>
<dbReference type="PANTHER" id="PTHR24356">
    <property type="entry name" value="SERINE/THREONINE-PROTEIN KINASE"/>
    <property type="match status" value="1"/>
</dbReference>
<dbReference type="PROSITE" id="PS51285">
    <property type="entry name" value="AGC_KINASE_CTER"/>
    <property type="match status" value="1"/>
</dbReference>
<evidence type="ECO:0000256" key="3">
    <source>
        <dbReference type="ARBA" id="ARBA00022527"/>
    </source>
</evidence>
<gene>
    <name evidence="13" type="primary">MAST4</name>
    <name evidence="13" type="ORF">CEXT_475321</name>
</gene>
<dbReference type="Pfam" id="PF08926">
    <property type="entry name" value="DUF1908"/>
    <property type="match status" value="1"/>
</dbReference>
<feature type="domain" description="AGC-kinase C-terminal" evidence="12">
    <location>
        <begin position="323"/>
        <end position="391"/>
    </location>
</feature>
<keyword evidence="7" id="KW-0067">ATP-binding</keyword>
<dbReference type="GO" id="GO:0004674">
    <property type="term" value="F:protein serine/threonine kinase activity"/>
    <property type="evidence" value="ECO:0007669"/>
    <property type="project" value="UniProtKB-KW"/>
</dbReference>
<dbReference type="InterPro" id="IPR008271">
    <property type="entry name" value="Ser/Thr_kinase_AS"/>
</dbReference>
<sequence>YRKSPEAVEYLKSLIKKLLIIISRPARLLNVNLILKNFIDCWKLQKVMPKYSMQPTDIPKIHNQQTSLNRDPLAGTSLIANPPSIANLIVFEKLNRDLSHDLDMHFQTEYTTTKKHLCMVMEYVEGGDCATLLKNMGPLPVDLARFYFAETVLAVEYLHSYGIVHRDLKPDNLLITSMGHIKLTDFGLSKVGLMNLATNLYEGYVDRETKQFTDMQVFGTPEYIAPEVILRQGYGMIWVKPVDWWSMGIILYEFLVGCVPFFGETPEELFAHVINDEIEWPADNEWPATDDAKDLISCLLQQNPRDRLGTGSAHEVKEHQFFDEIDWNSLLRQKAEFVPQLDSEEDTSYFDTRTDRYCHELEDSEELDDPDESSLFSSFSSCSPRFRKVYSRVEKELEEEHMLQHTKEEYRKSFSRSDSNTSDHSESPNSLMGSLAETPEDVGTKDVFLPF</sequence>
<dbReference type="PANTHER" id="PTHR24356:SF414">
    <property type="entry name" value="NON-SPECIFIC SERINE_THREONINE PROTEIN KINASE"/>
    <property type="match status" value="1"/>
</dbReference>
<evidence type="ECO:0000256" key="9">
    <source>
        <dbReference type="ARBA" id="ARBA00048679"/>
    </source>
</evidence>
<feature type="non-terminal residue" evidence="13">
    <location>
        <position position="1"/>
    </location>
</feature>
<evidence type="ECO:0000256" key="5">
    <source>
        <dbReference type="ARBA" id="ARBA00022741"/>
    </source>
</evidence>
<dbReference type="GO" id="GO:0005524">
    <property type="term" value="F:ATP binding"/>
    <property type="evidence" value="ECO:0007669"/>
    <property type="project" value="UniProtKB-KW"/>
</dbReference>
<keyword evidence="5" id="KW-0547">Nucleotide-binding</keyword>
<comment type="caution">
    <text evidence="13">The sequence shown here is derived from an EMBL/GenBank/DDBJ whole genome shotgun (WGS) entry which is preliminary data.</text>
</comment>
<name>A0AAV4TFH2_CAEEX</name>
<dbReference type="Proteomes" id="UP001054945">
    <property type="component" value="Unassembled WGS sequence"/>
</dbReference>